<evidence type="ECO:0000313" key="2">
    <source>
        <dbReference type="EMBL" id="SIR10384.1"/>
    </source>
</evidence>
<dbReference type="EMBL" id="FTNE01000015">
    <property type="protein sequence ID" value="SIR10384.1"/>
    <property type="molecule type" value="Genomic_DNA"/>
</dbReference>
<feature type="chain" id="PRO_5034030140" evidence="1">
    <location>
        <begin position="29"/>
        <end position="104"/>
    </location>
</feature>
<dbReference type="OrthoDB" id="7282294at2"/>
<sequence length="104" mass="11062">MTITKILRATVPALALAFTMGAIGTAHASTKKKTTESHMSHSKLPGYKTEAEAKTACGMGGVVWHATGSKAYHTAKSKYFGKTKHGAYVCEKAAMEDHLHAAKN</sequence>
<organism evidence="2 3">
    <name type="scientific">Acidiphilium rubrum</name>
    <dbReference type="NCBI Taxonomy" id="526"/>
    <lineage>
        <taxon>Bacteria</taxon>
        <taxon>Pseudomonadati</taxon>
        <taxon>Pseudomonadota</taxon>
        <taxon>Alphaproteobacteria</taxon>
        <taxon>Acetobacterales</taxon>
        <taxon>Acidocellaceae</taxon>
        <taxon>Acidiphilium</taxon>
    </lineage>
</organism>
<keyword evidence="1" id="KW-0732">Signal</keyword>
<comment type="caution">
    <text evidence="2">The sequence shown here is derived from an EMBL/GenBank/DDBJ whole genome shotgun (WGS) entry which is preliminary data.</text>
</comment>
<accession>A0A8G2CLW0</accession>
<gene>
    <name evidence="2" type="ORF">SAMN05421828_11583</name>
</gene>
<reference evidence="2 3" key="1">
    <citation type="submission" date="2017-01" db="EMBL/GenBank/DDBJ databases">
        <authorList>
            <person name="Varghese N."/>
            <person name="Submissions S."/>
        </authorList>
    </citation>
    <scope>NUCLEOTIDE SEQUENCE [LARGE SCALE GENOMIC DNA]</scope>
    <source>
        <strain evidence="2 3">ATCC 35905</strain>
    </source>
</reference>
<dbReference type="AlphaFoldDB" id="A0A8G2CLW0"/>
<protein>
    <submittedName>
        <fullName evidence="2">Uncharacterized protein</fullName>
    </submittedName>
</protein>
<evidence type="ECO:0000313" key="3">
    <source>
        <dbReference type="Proteomes" id="UP000186308"/>
    </source>
</evidence>
<keyword evidence="3" id="KW-1185">Reference proteome</keyword>
<name>A0A8G2CLW0_ACIRU</name>
<proteinExistence type="predicted"/>
<dbReference type="Proteomes" id="UP000186308">
    <property type="component" value="Unassembled WGS sequence"/>
</dbReference>
<feature type="signal peptide" evidence="1">
    <location>
        <begin position="1"/>
        <end position="28"/>
    </location>
</feature>
<dbReference type="RefSeq" id="WP_029311703.1">
    <property type="nucleotide sequence ID" value="NZ_FTNE01000015.1"/>
</dbReference>
<evidence type="ECO:0000256" key="1">
    <source>
        <dbReference type="SAM" id="SignalP"/>
    </source>
</evidence>